<dbReference type="Proteomes" id="UP001523216">
    <property type="component" value="Unassembled WGS sequence"/>
</dbReference>
<keyword evidence="2" id="KW-1133">Transmembrane helix</keyword>
<accession>A0ABT0Y467</accession>
<dbReference type="Pfam" id="PF04350">
    <property type="entry name" value="PilO"/>
    <property type="match status" value="1"/>
</dbReference>
<feature type="transmembrane region" description="Helical" evidence="2">
    <location>
        <begin position="9"/>
        <end position="29"/>
    </location>
</feature>
<dbReference type="RefSeq" id="WP_251800612.1">
    <property type="nucleotide sequence ID" value="NZ_JAMQOL010000035.1"/>
</dbReference>
<evidence type="ECO:0000256" key="1">
    <source>
        <dbReference type="SAM" id="Coils"/>
    </source>
</evidence>
<keyword evidence="2" id="KW-0812">Transmembrane</keyword>
<comment type="caution">
    <text evidence="3">The sequence shown here is derived from an EMBL/GenBank/DDBJ whole genome shotgun (WGS) entry which is preliminary data.</text>
</comment>
<organism evidence="3 4">
    <name type="scientific">Paractinoplanes hotanensis</name>
    <dbReference type="NCBI Taxonomy" id="2906497"/>
    <lineage>
        <taxon>Bacteria</taxon>
        <taxon>Bacillati</taxon>
        <taxon>Actinomycetota</taxon>
        <taxon>Actinomycetes</taxon>
        <taxon>Micromonosporales</taxon>
        <taxon>Micromonosporaceae</taxon>
        <taxon>Paractinoplanes</taxon>
    </lineage>
</organism>
<keyword evidence="4" id="KW-1185">Reference proteome</keyword>
<dbReference type="EMBL" id="JAMQOL010000035">
    <property type="protein sequence ID" value="MCM4080836.1"/>
    <property type="molecule type" value="Genomic_DNA"/>
</dbReference>
<name>A0ABT0Y467_9ACTN</name>
<proteinExistence type="predicted"/>
<dbReference type="InterPro" id="IPR007445">
    <property type="entry name" value="PilO"/>
</dbReference>
<dbReference type="InterPro" id="IPR014717">
    <property type="entry name" value="Transl_elong_EF1B/ribsomal_bS6"/>
</dbReference>
<keyword evidence="1" id="KW-0175">Coiled coil</keyword>
<dbReference type="Gene3D" id="3.30.70.60">
    <property type="match status" value="1"/>
</dbReference>
<evidence type="ECO:0000313" key="3">
    <source>
        <dbReference type="EMBL" id="MCM4080836.1"/>
    </source>
</evidence>
<evidence type="ECO:0000256" key="2">
    <source>
        <dbReference type="SAM" id="Phobius"/>
    </source>
</evidence>
<feature type="coiled-coil region" evidence="1">
    <location>
        <begin position="37"/>
        <end position="81"/>
    </location>
</feature>
<evidence type="ECO:0000313" key="4">
    <source>
        <dbReference type="Proteomes" id="UP001523216"/>
    </source>
</evidence>
<sequence length="200" mass="21575">MEARRADRIWLVGGLIAIVILIAAAWLLAISPKFAEADEVQAQADDTTIQLASLRKEVAKLKEQNEKKATYQAQLDTLVTNLPETYGMPVFLRSLQDSGAATSVEVSDLSVAAPVASDQVTTAVKLPLSMNVKGTIPNISKFIVRLQQTQNRAVLLDTVTVSAPDEDKLVVASLTLTAFCTKNNLADSTKLDRTDMCATT</sequence>
<gene>
    <name evidence="3" type="ORF">LXN57_24990</name>
</gene>
<keyword evidence="2" id="KW-0472">Membrane</keyword>
<reference evidence="3 4" key="1">
    <citation type="submission" date="2022-06" db="EMBL/GenBank/DDBJ databases">
        <title>Actinoplanes abujensis sp. nov., isolated from Nigerian arid soil.</title>
        <authorList>
            <person name="Ding P."/>
        </authorList>
    </citation>
    <scope>NUCLEOTIDE SEQUENCE [LARGE SCALE GENOMIC DNA]</scope>
    <source>
        <strain evidence="4">TRM88002</strain>
    </source>
</reference>
<protein>
    <submittedName>
        <fullName evidence="3">Type 4a pilus biogenesis protein PilO</fullName>
    </submittedName>
</protein>